<feature type="transmembrane region" description="Helical" evidence="5">
    <location>
        <begin position="105"/>
        <end position="127"/>
    </location>
</feature>
<dbReference type="InterPro" id="IPR007267">
    <property type="entry name" value="GtrA_DPMS_TM"/>
</dbReference>
<dbReference type="GO" id="GO:0000271">
    <property type="term" value="P:polysaccharide biosynthetic process"/>
    <property type="evidence" value="ECO:0007669"/>
    <property type="project" value="InterPro"/>
</dbReference>
<organism evidence="7 8">
    <name type="scientific">Gandjariella thermophila</name>
    <dbReference type="NCBI Taxonomy" id="1931992"/>
    <lineage>
        <taxon>Bacteria</taxon>
        <taxon>Bacillati</taxon>
        <taxon>Actinomycetota</taxon>
        <taxon>Actinomycetes</taxon>
        <taxon>Pseudonocardiales</taxon>
        <taxon>Pseudonocardiaceae</taxon>
        <taxon>Gandjariella</taxon>
    </lineage>
</organism>
<comment type="subcellular location">
    <subcellularLocation>
        <location evidence="1">Membrane</location>
        <topology evidence="1">Multi-pass membrane protein</topology>
    </subcellularLocation>
</comment>
<evidence type="ECO:0000256" key="3">
    <source>
        <dbReference type="ARBA" id="ARBA00022989"/>
    </source>
</evidence>
<feature type="transmembrane region" description="Helical" evidence="5">
    <location>
        <begin position="139"/>
        <end position="159"/>
    </location>
</feature>
<evidence type="ECO:0000256" key="1">
    <source>
        <dbReference type="ARBA" id="ARBA00004141"/>
    </source>
</evidence>
<accession>A0A4D4J4Y9</accession>
<keyword evidence="8" id="KW-1185">Reference proteome</keyword>
<keyword evidence="4 5" id="KW-0472">Membrane</keyword>
<keyword evidence="3 5" id="KW-1133">Transmembrane helix</keyword>
<evidence type="ECO:0000256" key="2">
    <source>
        <dbReference type="ARBA" id="ARBA00022692"/>
    </source>
</evidence>
<proteinExistence type="predicted"/>
<dbReference type="GO" id="GO:0016020">
    <property type="term" value="C:membrane"/>
    <property type="evidence" value="ECO:0007669"/>
    <property type="project" value="UniProtKB-SubCell"/>
</dbReference>
<comment type="caution">
    <text evidence="7">The sequence shown here is derived from an EMBL/GenBank/DDBJ whole genome shotgun (WGS) entry which is preliminary data.</text>
</comment>
<dbReference type="AlphaFoldDB" id="A0A4D4J4Y9"/>
<evidence type="ECO:0000256" key="4">
    <source>
        <dbReference type="ARBA" id="ARBA00023136"/>
    </source>
</evidence>
<sequence length="184" mass="19392">MAVSTEAGERRARQAGGSGIARWVAVMVRGDRLVPRFARYAGASALSTLASQLTLAGLYGLGRTTAGVAGVLAFVAGAVPNYLLNRYWTWRRRGRPPVRGELLPYVAVIVANGLVAVALTIAVGHLVEPLVHARPVRAVLLGVTYQSSYAVMFVVKFAVLDRLVFRRGPAPGGAATSPAPTRSA</sequence>
<name>A0A4D4J4Y9_9PSEU</name>
<feature type="transmembrane region" description="Helical" evidence="5">
    <location>
        <begin position="37"/>
        <end position="59"/>
    </location>
</feature>
<evidence type="ECO:0000259" key="6">
    <source>
        <dbReference type="Pfam" id="PF04138"/>
    </source>
</evidence>
<feature type="domain" description="GtrA/DPMS transmembrane" evidence="6">
    <location>
        <begin position="39"/>
        <end position="165"/>
    </location>
</feature>
<evidence type="ECO:0000256" key="5">
    <source>
        <dbReference type="SAM" id="Phobius"/>
    </source>
</evidence>
<dbReference type="EMBL" id="BJFL01000004">
    <property type="protein sequence ID" value="GDY29798.1"/>
    <property type="molecule type" value="Genomic_DNA"/>
</dbReference>
<dbReference type="Proteomes" id="UP000298860">
    <property type="component" value="Unassembled WGS sequence"/>
</dbReference>
<feature type="transmembrane region" description="Helical" evidence="5">
    <location>
        <begin position="65"/>
        <end position="84"/>
    </location>
</feature>
<evidence type="ECO:0000313" key="7">
    <source>
        <dbReference type="EMBL" id="GDY29798.1"/>
    </source>
</evidence>
<dbReference type="RefSeq" id="WP_225978156.1">
    <property type="nucleotide sequence ID" value="NZ_BJFL01000004.1"/>
</dbReference>
<protein>
    <recommendedName>
        <fullName evidence="6">GtrA/DPMS transmembrane domain-containing protein</fullName>
    </recommendedName>
</protein>
<dbReference type="Pfam" id="PF04138">
    <property type="entry name" value="GtrA_DPMS_TM"/>
    <property type="match status" value="1"/>
</dbReference>
<gene>
    <name evidence="7" type="ORF">GTS_14310</name>
</gene>
<evidence type="ECO:0000313" key="8">
    <source>
        <dbReference type="Proteomes" id="UP000298860"/>
    </source>
</evidence>
<keyword evidence="2 5" id="KW-0812">Transmembrane</keyword>
<reference evidence="8" key="1">
    <citation type="submission" date="2019-04" db="EMBL/GenBank/DDBJ databases">
        <title>Draft genome sequence of Pseudonocardiaceae bacterium SL3-2-4.</title>
        <authorList>
            <person name="Ningsih F."/>
            <person name="Yokota A."/>
            <person name="Sakai Y."/>
            <person name="Nanatani K."/>
            <person name="Yabe S."/>
            <person name="Oetari A."/>
            <person name="Sjamsuridzal W."/>
        </authorList>
    </citation>
    <scope>NUCLEOTIDE SEQUENCE [LARGE SCALE GENOMIC DNA]</scope>
    <source>
        <strain evidence="8">SL3-2-4</strain>
    </source>
</reference>